<dbReference type="UniPathway" id="UPA00262">
    <property type="reaction ID" value="UER00222"/>
</dbReference>
<dbReference type="InterPro" id="IPR028161">
    <property type="entry name" value="Met8-like"/>
</dbReference>
<feature type="domain" description="Siroheme synthase central" evidence="8">
    <location>
        <begin position="192"/>
        <end position="216"/>
    </location>
</feature>
<evidence type="ECO:0000256" key="5">
    <source>
        <dbReference type="ARBA" id="ARBA00023244"/>
    </source>
</evidence>
<evidence type="ECO:0000256" key="3">
    <source>
        <dbReference type="ARBA" id="ARBA00023002"/>
    </source>
</evidence>
<evidence type="ECO:0000256" key="2">
    <source>
        <dbReference type="ARBA" id="ARBA00012400"/>
    </source>
</evidence>
<name>A0A1E4SIP1_9ASCO</name>
<dbReference type="EMBL" id="KV453912">
    <property type="protein sequence ID" value="ODV79375.1"/>
    <property type="molecule type" value="Genomic_DNA"/>
</dbReference>
<dbReference type="Gene3D" id="3.30.160.110">
    <property type="entry name" value="Siroheme synthase, domain 2"/>
    <property type="match status" value="1"/>
</dbReference>
<evidence type="ECO:0000259" key="8">
    <source>
        <dbReference type="Pfam" id="PF14824"/>
    </source>
</evidence>
<dbReference type="Pfam" id="PF14824">
    <property type="entry name" value="Sirohm_synth_M"/>
    <property type="match status" value="1"/>
</dbReference>
<proteinExistence type="predicted"/>
<organism evidence="9 10">
    <name type="scientific">Suhomyces tanzawaensis NRRL Y-17324</name>
    <dbReference type="NCBI Taxonomy" id="984487"/>
    <lineage>
        <taxon>Eukaryota</taxon>
        <taxon>Fungi</taxon>
        <taxon>Dikarya</taxon>
        <taxon>Ascomycota</taxon>
        <taxon>Saccharomycotina</taxon>
        <taxon>Pichiomycetes</taxon>
        <taxon>Debaryomycetaceae</taxon>
        <taxon>Suhomyces</taxon>
    </lineage>
</organism>
<dbReference type="InterPro" id="IPR036291">
    <property type="entry name" value="NAD(P)-bd_dom_sf"/>
</dbReference>
<evidence type="ECO:0000313" key="10">
    <source>
        <dbReference type="Proteomes" id="UP000094285"/>
    </source>
</evidence>
<evidence type="ECO:0000313" key="9">
    <source>
        <dbReference type="EMBL" id="ODV79375.1"/>
    </source>
</evidence>
<dbReference type="RefSeq" id="XP_020064497.1">
    <property type="nucleotide sequence ID" value="XM_020206784.1"/>
</dbReference>
<protein>
    <recommendedName>
        <fullName evidence="2">precorrin-2 dehydrogenase</fullName>
        <ecNumber evidence="2">1.3.1.76</ecNumber>
    </recommendedName>
</protein>
<dbReference type="OrthoDB" id="1721126at2759"/>
<feature type="region of interest" description="Disordered" evidence="6">
    <location>
        <begin position="15"/>
        <end position="34"/>
    </location>
</feature>
<reference evidence="10" key="1">
    <citation type="submission" date="2016-05" db="EMBL/GenBank/DDBJ databases">
        <title>Comparative genomics of biotechnologically important yeasts.</title>
        <authorList>
            <consortium name="DOE Joint Genome Institute"/>
            <person name="Riley R."/>
            <person name="Haridas S."/>
            <person name="Wolfe K.H."/>
            <person name="Lopes M.R."/>
            <person name="Hittinger C.T."/>
            <person name="Goker M."/>
            <person name="Salamov A."/>
            <person name="Wisecaver J."/>
            <person name="Long T.M."/>
            <person name="Aerts A.L."/>
            <person name="Barry K."/>
            <person name="Choi C."/>
            <person name="Clum A."/>
            <person name="Coughlan A.Y."/>
            <person name="Deshpande S."/>
            <person name="Douglass A.P."/>
            <person name="Hanson S.J."/>
            <person name="Klenk H.-P."/>
            <person name="Labutti K."/>
            <person name="Lapidus A."/>
            <person name="Lindquist E."/>
            <person name="Lipzen A."/>
            <person name="Meier-Kolthoff J.P."/>
            <person name="Ohm R.A."/>
            <person name="Otillar R.P."/>
            <person name="Pangilinan J."/>
            <person name="Peng Y."/>
            <person name="Rokas A."/>
            <person name="Rosa C.A."/>
            <person name="Scheuner C."/>
            <person name="Sibirny A.A."/>
            <person name="Slot J.C."/>
            <person name="Stielow J.B."/>
            <person name="Sun H."/>
            <person name="Kurtzman C.P."/>
            <person name="Blackwell M."/>
            <person name="Grigoriev I.V."/>
            <person name="Jeffries T.W."/>
        </authorList>
    </citation>
    <scope>NUCLEOTIDE SEQUENCE [LARGE SCALE GENOMIC DNA]</scope>
    <source>
        <strain evidence="10">NRRL Y-17324</strain>
    </source>
</reference>
<dbReference type="GO" id="GO:0019354">
    <property type="term" value="P:siroheme biosynthetic process"/>
    <property type="evidence" value="ECO:0007669"/>
    <property type="project" value="UniProtKB-UniPathway"/>
</dbReference>
<dbReference type="GO" id="GO:0004325">
    <property type="term" value="F:ferrochelatase activity"/>
    <property type="evidence" value="ECO:0007669"/>
    <property type="project" value="InterPro"/>
</dbReference>
<evidence type="ECO:0000256" key="1">
    <source>
        <dbReference type="ARBA" id="ARBA00005010"/>
    </source>
</evidence>
<dbReference type="SUPFAM" id="SSF51735">
    <property type="entry name" value="NAD(P)-binding Rossmann-fold domains"/>
    <property type="match status" value="1"/>
</dbReference>
<accession>A0A1E4SIP1</accession>
<keyword evidence="5" id="KW-0627">Porphyrin biosynthesis</keyword>
<evidence type="ECO:0000256" key="4">
    <source>
        <dbReference type="ARBA" id="ARBA00023027"/>
    </source>
</evidence>
<keyword evidence="10" id="KW-1185">Reference proteome</keyword>
<dbReference type="Gene3D" id="3.40.50.720">
    <property type="entry name" value="NAD(P)-binding Rossmann-like Domain"/>
    <property type="match status" value="1"/>
</dbReference>
<dbReference type="Pfam" id="PF13241">
    <property type="entry name" value="NAD_binding_7"/>
    <property type="match status" value="1"/>
</dbReference>
<dbReference type="AlphaFoldDB" id="A0A1E4SIP1"/>
<dbReference type="Proteomes" id="UP000094285">
    <property type="component" value="Unassembled WGS sequence"/>
</dbReference>
<gene>
    <name evidence="9" type="ORF">CANTADRAFT_22118</name>
</gene>
<dbReference type="SUPFAM" id="SSF75615">
    <property type="entry name" value="Siroheme synthase middle domains-like"/>
    <property type="match status" value="1"/>
</dbReference>
<dbReference type="STRING" id="984487.A0A1E4SIP1"/>
<dbReference type="Gene3D" id="1.10.3280.10">
    <property type="entry name" value="Siroheme synthase, domain 3"/>
    <property type="match status" value="1"/>
</dbReference>
<evidence type="ECO:0000259" key="7">
    <source>
        <dbReference type="Pfam" id="PF14823"/>
    </source>
</evidence>
<dbReference type="PANTHER" id="PTHR35330">
    <property type="entry name" value="SIROHEME BIOSYNTHESIS PROTEIN MET8"/>
    <property type="match status" value="1"/>
</dbReference>
<dbReference type="PANTHER" id="PTHR35330:SF1">
    <property type="entry name" value="SIROHEME BIOSYNTHESIS PROTEIN MET8"/>
    <property type="match status" value="1"/>
</dbReference>
<keyword evidence="4" id="KW-0520">NAD</keyword>
<evidence type="ECO:0000256" key="6">
    <source>
        <dbReference type="SAM" id="MobiDB-lite"/>
    </source>
</evidence>
<comment type="pathway">
    <text evidence="1">Porphyrin-containing compound metabolism; siroheme biosynthesis; sirohydrochlorin from precorrin-2: step 1/1.</text>
</comment>
<dbReference type="Pfam" id="PF14823">
    <property type="entry name" value="Sirohm_synth_C"/>
    <property type="match status" value="1"/>
</dbReference>
<sequence length="315" mass="35909">MTAIEQLLELSLSDAPNAQSTPSPAPSKTPVNGSASETKGSLLLAWQVRDKHCLVIGSGEVALSRILHLIRAQAKITVVAGSRDIHPEIVALHEKRQLFKLIRREYQTPDLTIYENIHHTIADIDTIGPENYAQIDHQVKNETFAIVCCCIDDYELSTNIYYQCKYLRLPVNIADKPPMCDFYFGSMFNQENLQIMISTNGKSPRLSKLIKDNIAKEFEGIDLNHAVENLGLIRSRLRETIVIDDDLVSIDTRMNWIKTLTDFFSLKQWSEVDLIPASSAPPYDNRFRYVDNIIKYFPDFPPKDYDEFVKVVCEK</sequence>
<dbReference type="GO" id="GO:0043115">
    <property type="term" value="F:precorrin-2 dehydrogenase activity"/>
    <property type="evidence" value="ECO:0007669"/>
    <property type="project" value="UniProtKB-EC"/>
</dbReference>
<feature type="domain" description="Siroheme biosynthesis protein Met8 C-terminal" evidence="7">
    <location>
        <begin position="222"/>
        <end position="273"/>
    </location>
</feature>
<dbReference type="GeneID" id="30980921"/>
<keyword evidence="3" id="KW-0560">Oxidoreductase</keyword>
<dbReference type="EC" id="1.3.1.76" evidence="2"/>
<dbReference type="InterPro" id="IPR028162">
    <property type="entry name" value="Met8_C"/>
</dbReference>
<dbReference type="InterPro" id="IPR028281">
    <property type="entry name" value="Sirohaem_synthase_central"/>
</dbReference>